<name>A0A2P6V3F6_9CHLO</name>
<evidence type="ECO:0000313" key="2">
    <source>
        <dbReference type="EMBL" id="PSC68615.1"/>
    </source>
</evidence>
<organism evidence="2 4">
    <name type="scientific">Micractinium conductrix</name>
    <dbReference type="NCBI Taxonomy" id="554055"/>
    <lineage>
        <taxon>Eukaryota</taxon>
        <taxon>Viridiplantae</taxon>
        <taxon>Chlorophyta</taxon>
        <taxon>core chlorophytes</taxon>
        <taxon>Trebouxiophyceae</taxon>
        <taxon>Chlorellales</taxon>
        <taxon>Chlorellaceae</taxon>
        <taxon>Chlorella clade</taxon>
        <taxon>Micractinium</taxon>
    </lineage>
</organism>
<dbReference type="OrthoDB" id="511397at2759"/>
<comment type="caution">
    <text evidence="2">The sequence shown here is derived from an EMBL/GenBank/DDBJ whole genome shotgun (WGS) entry which is preliminary data.</text>
</comment>
<reference evidence="2" key="2">
    <citation type="submission" date="2018-02" db="EMBL/GenBank/DDBJ databases">
        <authorList>
            <person name="Cohen D.B."/>
            <person name="Kent A.D."/>
        </authorList>
    </citation>
    <scope>NUCLEOTIDE SEQUENCE</scope>
    <source>
        <strain evidence="2">SAG 241.80</strain>
    </source>
</reference>
<dbReference type="Proteomes" id="UP000239649">
    <property type="component" value="Unassembled WGS sequence"/>
</dbReference>
<evidence type="ECO:0000313" key="4">
    <source>
        <dbReference type="Proteomes" id="UP000239649"/>
    </source>
</evidence>
<dbReference type="EMBL" id="LHPF02000035">
    <property type="protein sequence ID" value="PSC68615.1"/>
    <property type="molecule type" value="Genomic_DNA"/>
</dbReference>
<feature type="compositionally biased region" description="Basic and acidic residues" evidence="1">
    <location>
        <begin position="160"/>
        <end position="175"/>
    </location>
</feature>
<sequence length="186" mass="19862">MTRTVATQKGLHLRAANHLVSEVPVPVPPADHNAIQTATYASLLKGTDPQHLLFAEVPLSEALGRRVVLVYDASGSGAPNAVASRLTTGVHDGLALQISGDALAFYAKPHTDLGQVDWQALDNAIYDELAEYFQQGLSPSEGDIATLVANFRAGRYDYNRRREGEEGVEANKDDGGLDLADALAEP</sequence>
<keyword evidence="4" id="KW-1185">Reference proteome</keyword>
<dbReference type="AlphaFoldDB" id="A0A2P6V3F6"/>
<gene>
    <name evidence="2" type="ORF">C2E20_7818</name>
</gene>
<feature type="region of interest" description="Disordered" evidence="1">
    <location>
        <begin position="160"/>
        <end position="186"/>
    </location>
</feature>
<dbReference type="EMBL" id="LHPF02000035">
    <property type="protein sequence ID" value="PSC68616.1"/>
    <property type="molecule type" value="Genomic_DNA"/>
</dbReference>
<reference evidence="2 4" key="1">
    <citation type="journal article" date="2018" name="Plant J.">
        <title>Genome sequences of Chlorella sorokiniana UTEX 1602 and Micractinium conductrix SAG 241.80: implications to maltose excretion by a green alga.</title>
        <authorList>
            <person name="Arriola M.B."/>
            <person name="Velmurugan N."/>
            <person name="Zhang Y."/>
            <person name="Plunkett M.H."/>
            <person name="Hondzo H."/>
            <person name="Barney B.M."/>
        </authorList>
    </citation>
    <scope>NUCLEOTIDE SEQUENCE [LARGE SCALE GENOMIC DNA]</scope>
    <source>
        <strain evidence="2 4">SAG 241.80</strain>
    </source>
</reference>
<evidence type="ECO:0000256" key="1">
    <source>
        <dbReference type="SAM" id="MobiDB-lite"/>
    </source>
</evidence>
<accession>A0A2P6V3F6</accession>
<feature type="compositionally biased region" description="Low complexity" evidence="1">
    <location>
        <begin position="177"/>
        <end position="186"/>
    </location>
</feature>
<protein>
    <submittedName>
        <fullName evidence="2">Expressed protein isoform A</fullName>
    </submittedName>
    <submittedName>
        <fullName evidence="3">Expressed protein isoform B</fullName>
    </submittedName>
</protein>
<evidence type="ECO:0000313" key="3">
    <source>
        <dbReference type="EMBL" id="PSC68616.1"/>
    </source>
</evidence>
<proteinExistence type="predicted"/>